<dbReference type="AlphaFoldDB" id="A0A161KFB3"/>
<proteinExistence type="predicted"/>
<gene>
    <name evidence="1" type="ORF">MGWOODY_Clf3017</name>
</gene>
<name>A0A161KFB3_9ZZZZ</name>
<accession>A0A161KFB3</accession>
<dbReference type="GO" id="GO:0004252">
    <property type="term" value="F:serine-type endopeptidase activity"/>
    <property type="evidence" value="ECO:0007669"/>
    <property type="project" value="InterPro"/>
</dbReference>
<organism evidence="1">
    <name type="scientific">hydrothermal vent metagenome</name>
    <dbReference type="NCBI Taxonomy" id="652676"/>
    <lineage>
        <taxon>unclassified sequences</taxon>
        <taxon>metagenomes</taxon>
        <taxon>ecological metagenomes</taxon>
    </lineage>
</organism>
<keyword evidence="1" id="KW-0378">Hydrolase</keyword>
<dbReference type="InterPro" id="IPR001940">
    <property type="entry name" value="Peptidase_S1C"/>
</dbReference>
<dbReference type="Pfam" id="PF13365">
    <property type="entry name" value="Trypsin_2"/>
    <property type="match status" value="1"/>
</dbReference>
<reference evidence="1" key="1">
    <citation type="submission" date="2015-10" db="EMBL/GenBank/DDBJ databases">
        <authorList>
            <person name="Gilbert D.G."/>
        </authorList>
    </citation>
    <scope>NUCLEOTIDE SEQUENCE</scope>
</reference>
<dbReference type="Gene3D" id="2.40.10.120">
    <property type="match status" value="1"/>
</dbReference>
<dbReference type="GO" id="GO:0006508">
    <property type="term" value="P:proteolysis"/>
    <property type="evidence" value="ECO:0007669"/>
    <property type="project" value="UniProtKB-KW"/>
</dbReference>
<evidence type="ECO:0000313" key="1">
    <source>
        <dbReference type="EMBL" id="CUV01317.1"/>
    </source>
</evidence>
<dbReference type="PANTHER" id="PTHR22939">
    <property type="entry name" value="SERINE PROTEASE FAMILY S1C HTRA-RELATED"/>
    <property type="match status" value="1"/>
</dbReference>
<dbReference type="InterPro" id="IPR009003">
    <property type="entry name" value="Peptidase_S1_PA"/>
</dbReference>
<dbReference type="EMBL" id="FAXA01000044">
    <property type="protein sequence ID" value="CUV01317.1"/>
    <property type="molecule type" value="Genomic_DNA"/>
</dbReference>
<keyword evidence="1" id="KW-0645">Protease</keyword>
<dbReference type="SUPFAM" id="SSF50494">
    <property type="entry name" value="Trypsin-like serine proteases"/>
    <property type="match status" value="1"/>
</dbReference>
<protein>
    <submittedName>
        <fullName evidence="1">HtrA protease/chaperone protein</fullName>
    </submittedName>
</protein>
<dbReference type="PRINTS" id="PR00834">
    <property type="entry name" value="PROTEASES2C"/>
</dbReference>
<sequence>MDFASAAMVQIAAGHRIASGFIIDPDGLILTNNHVARDSDVVIVNLRNGSSHSGTVLGRDLLRNLAIIRIDASDLPWLELADVGQADVGTELLALGYTTAPNDIALVSGVVSDLKIDAGRNIRWLQIDVPLGWDYGGGPALNLYGKVAGVVDAKTVSGSIEGAGLVISANTVNVYLERLTAGEVIAN</sequence>
<dbReference type="PANTHER" id="PTHR22939:SF129">
    <property type="entry name" value="SERINE PROTEASE HTRA2, MITOCHONDRIAL"/>
    <property type="match status" value="1"/>
</dbReference>